<comment type="similarity">
    <text evidence="1">Belongs to the TRAFAC class myosin-kinesin ATPase superfamily. Myosin family.</text>
</comment>
<keyword evidence="7" id="KW-0009">Actin-binding</keyword>
<keyword evidence="2" id="KW-0547">Nucleotide-binding</keyword>
<dbReference type="PROSITE" id="PS51844">
    <property type="entry name" value="SH3_LIKE"/>
    <property type="match status" value="1"/>
</dbReference>
<keyword evidence="4" id="KW-0175">Coiled coil</keyword>
<gene>
    <name evidence="9" type="ORF">KIK155_LOCUS6311</name>
</gene>
<keyword evidence="3" id="KW-0067">ATP-binding</keyword>
<sequence>MTSEERMIHDPNDPEFQEAMKYLALPTEEKLKLRSQAFDAKKSCWIPDPKESYIAAEIENTKDEQVTVKISTDD</sequence>
<evidence type="ECO:0000313" key="10">
    <source>
        <dbReference type="Proteomes" id="UP000663865"/>
    </source>
</evidence>
<dbReference type="Gene3D" id="2.30.30.360">
    <property type="entry name" value="Myosin S1 fragment, N-terminal"/>
    <property type="match status" value="1"/>
</dbReference>
<dbReference type="InterPro" id="IPR004009">
    <property type="entry name" value="SH3_Myosin"/>
</dbReference>
<evidence type="ECO:0000256" key="3">
    <source>
        <dbReference type="ARBA" id="ARBA00022840"/>
    </source>
</evidence>
<dbReference type="GO" id="GO:0051015">
    <property type="term" value="F:actin filament binding"/>
    <property type="evidence" value="ECO:0007669"/>
    <property type="project" value="InterPro"/>
</dbReference>
<dbReference type="GO" id="GO:0005524">
    <property type="term" value="F:ATP binding"/>
    <property type="evidence" value="ECO:0007669"/>
    <property type="project" value="UniProtKB-KW"/>
</dbReference>
<dbReference type="SUPFAM" id="SSF50084">
    <property type="entry name" value="Myosin S1 fragment, N-terminal domain"/>
    <property type="match status" value="1"/>
</dbReference>
<dbReference type="AlphaFoldDB" id="A0A817YF47"/>
<feature type="domain" description="Myosin N-terminal SH3-like" evidence="8">
    <location>
        <begin position="39"/>
        <end position="74"/>
    </location>
</feature>
<evidence type="ECO:0000256" key="2">
    <source>
        <dbReference type="ARBA" id="ARBA00022741"/>
    </source>
</evidence>
<dbReference type="EMBL" id="CAJNYV010000760">
    <property type="protein sequence ID" value="CAF3381146.1"/>
    <property type="molecule type" value="Genomic_DNA"/>
</dbReference>
<evidence type="ECO:0000256" key="6">
    <source>
        <dbReference type="ARBA" id="ARBA00023175"/>
    </source>
</evidence>
<evidence type="ECO:0000256" key="1">
    <source>
        <dbReference type="ARBA" id="ARBA00008314"/>
    </source>
</evidence>
<dbReference type="InterPro" id="IPR008989">
    <property type="entry name" value="Myosin_S1_N"/>
</dbReference>
<name>A0A817YF47_9BILA</name>
<evidence type="ECO:0000256" key="7">
    <source>
        <dbReference type="ARBA" id="ARBA00023203"/>
    </source>
</evidence>
<organism evidence="9 10">
    <name type="scientific">Rotaria socialis</name>
    <dbReference type="NCBI Taxonomy" id="392032"/>
    <lineage>
        <taxon>Eukaryota</taxon>
        <taxon>Metazoa</taxon>
        <taxon>Spiralia</taxon>
        <taxon>Gnathifera</taxon>
        <taxon>Rotifera</taxon>
        <taxon>Eurotatoria</taxon>
        <taxon>Bdelloidea</taxon>
        <taxon>Philodinida</taxon>
        <taxon>Philodinidae</taxon>
        <taxon>Rotaria</taxon>
    </lineage>
</organism>
<proteinExistence type="inferred from homology"/>
<keyword evidence="5" id="KW-0518">Myosin</keyword>
<dbReference type="GO" id="GO:0016459">
    <property type="term" value="C:myosin complex"/>
    <property type="evidence" value="ECO:0007669"/>
    <property type="project" value="UniProtKB-KW"/>
</dbReference>
<dbReference type="Proteomes" id="UP000663865">
    <property type="component" value="Unassembled WGS sequence"/>
</dbReference>
<keyword evidence="6" id="KW-0505">Motor protein</keyword>
<dbReference type="FunFam" id="2.30.30.360:FF:000001">
    <property type="entry name" value="Myosin heavy chain"/>
    <property type="match status" value="1"/>
</dbReference>
<evidence type="ECO:0000256" key="5">
    <source>
        <dbReference type="ARBA" id="ARBA00023123"/>
    </source>
</evidence>
<protein>
    <recommendedName>
        <fullName evidence="8">Myosin N-terminal SH3-like domain-containing protein</fullName>
    </recommendedName>
</protein>
<comment type="caution">
    <text evidence="9">The sequence shown here is derived from an EMBL/GenBank/DDBJ whole genome shotgun (WGS) entry which is preliminary data.</text>
</comment>
<dbReference type="GO" id="GO:0003774">
    <property type="term" value="F:cytoskeletal motor activity"/>
    <property type="evidence" value="ECO:0007669"/>
    <property type="project" value="InterPro"/>
</dbReference>
<accession>A0A817YF47</accession>
<evidence type="ECO:0000256" key="4">
    <source>
        <dbReference type="ARBA" id="ARBA00023054"/>
    </source>
</evidence>
<reference evidence="9" key="1">
    <citation type="submission" date="2021-02" db="EMBL/GenBank/DDBJ databases">
        <authorList>
            <person name="Nowell W R."/>
        </authorList>
    </citation>
    <scope>NUCLEOTIDE SEQUENCE</scope>
</reference>
<evidence type="ECO:0000313" key="9">
    <source>
        <dbReference type="EMBL" id="CAF3381146.1"/>
    </source>
</evidence>
<dbReference type="Pfam" id="PF02736">
    <property type="entry name" value="Myosin_N"/>
    <property type="match status" value="1"/>
</dbReference>
<evidence type="ECO:0000259" key="8">
    <source>
        <dbReference type="PROSITE" id="PS51844"/>
    </source>
</evidence>